<evidence type="ECO:0000313" key="2">
    <source>
        <dbReference type="Proteomes" id="UP000681720"/>
    </source>
</evidence>
<proteinExistence type="predicted"/>
<protein>
    <submittedName>
        <fullName evidence="1">Uncharacterized protein</fullName>
    </submittedName>
</protein>
<dbReference type="AlphaFoldDB" id="A0A8S3JPU2"/>
<name>A0A8S3JPU2_9BILA</name>
<accession>A0A8S3JPU2</accession>
<feature type="non-terminal residue" evidence="1">
    <location>
        <position position="1"/>
    </location>
</feature>
<organism evidence="1 2">
    <name type="scientific">Rotaria magnacalcarata</name>
    <dbReference type="NCBI Taxonomy" id="392030"/>
    <lineage>
        <taxon>Eukaryota</taxon>
        <taxon>Metazoa</taxon>
        <taxon>Spiralia</taxon>
        <taxon>Gnathifera</taxon>
        <taxon>Rotifera</taxon>
        <taxon>Eurotatoria</taxon>
        <taxon>Bdelloidea</taxon>
        <taxon>Philodinida</taxon>
        <taxon>Philodinidae</taxon>
        <taxon>Rotaria</taxon>
    </lineage>
</organism>
<dbReference type="Proteomes" id="UP000681720">
    <property type="component" value="Unassembled WGS sequence"/>
</dbReference>
<reference evidence="1" key="1">
    <citation type="submission" date="2021-02" db="EMBL/GenBank/DDBJ databases">
        <authorList>
            <person name="Nowell W R."/>
        </authorList>
    </citation>
    <scope>NUCLEOTIDE SEQUENCE</scope>
</reference>
<dbReference type="EMBL" id="CAJOBJ010367123">
    <property type="protein sequence ID" value="CAF5221631.1"/>
    <property type="molecule type" value="Genomic_DNA"/>
</dbReference>
<evidence type="ECO:0000313" key="1">
    <source>
        <dbReference type="EMBL" id="CAF5221631.1"/>
    </source>
</evidence>
<comment type="caution">
    <text evidence="1">The sequence shown here is derived from an EMBL/GenBank/DDBJ whole genome shotgun (WGS) entry which is preliminary data.</text>
</comment>
<gene>
    <name evidence="1" type="ORF">GIL414_LOCUS84643</name>
</gene>
<sequence length="40" mass="4553">IDIELEMIAACGIFICYPYGCINIEIKRTASIHVQFFFGL</sequence>